<feature type="signal peptide" evidence="1">
    <location>
        <begin position="1"/>
        <end position="23"/>
    </location>
</feature>
<evidence type="ECO:0000313" key="3">
    <source>
        <dbReference type="Proteomes" id="UP000077857"/>
    </source>
</evidence>
<evidence type="ECO:0008006" key="4">
    <source>
        <dbReference type="Google" id="ProtNLM"/>
    </source>
</evidence>
<evidence type="ECO:0000256" key="1">
    <source>
        <dbReference type="SAM" id="SignalP"/>
    </source>
</evidence>
<dbReference type="AlphaFoldDB" id="A0A177N3A7"/>
<keyword evidence="1" id="KW-0732">Signal</keyword>
<dbReference type="Gene3D" id="2.60.40.4070">
    <property type="match status" value="1"/>
</dbReference>
<organism evidence="2 3">
    <name type="scientific">Methylomonas koyamae</name>
    <dbReference type="NCBI Taxonomy" id="702114"/>
    <lineage>
        <taxon>Bacteria</taxon>
        <taxon>Pseudomonadati</taxon>
        <taxon>Pseudomonadota</taxon>
        <taxon>Gammaproteobacteria</taxon>
        <taxon>Methylococcales</taxon>
        <taxon>Methylococcaceae</taxon>
        <taxon>Methylomonas</taxon>
    </lineage>
</organism>
<feature type="chain" id="PRO_5008068702" description="FlgD Ig-like domain-containing protein" evidence="1">
    <location>
        <begin position="24"/>
        <end position="366"/>
    </location>
</feature>
<comment type="caution">
    <text evidence="2">The sequence shown here is derived from an EMBL/GenBank/DDBJ whole genome shotgun (WGS) entry which is preliminary data.</text>
</comment>
<evidence type="ECO:0000313" key="2">
    <source>
        <dbReference type="EMBL" id="OAI12477.1"/>
    </source>
</evidence>
<name>A0A177N3A7_9GAMM</name>
<accession>A0A177N3A7</accession>
<sequence length="366" mass="41099">MVSKTITAVFGFTLLVLAGPAVAEQTFKLDIIEVTPRQFNPSGNEQAQIHFRSERDGQATVRFYDRRAYQVREFAVEHIAANETVTVAWNGKDDQGQLVPNEAYFFTIEVTDIQGNRVEYDPTTNLKPRFAPMAVNYDSDQQRLSFSVDQDSVLDVRSGVSDGGPLLAKLVEWQPFLRGDYSIPWDGWDKAHTVKAVSLPNHQLYSQIQPLPANSILTVGHPDGQDDIYSLMQPQNSLKRKSATDFADQRYSQADASPYKHLSPVFDFDFNDVIATENDLPVLSGKGSITLRLQESVKQRVTETRYEILVFVDYKFVTEIEEGRSPAKLNIDMANLAAGEHTFTVNLVTLQGGLATLNKRFIKKTD</sequence>
<dbReference type="OrthoDB" id="5761312at2"/>
<reference evidence="2 3" key="1">
    <citation type="submission" date="2016-03" db="EMBL/GenBank/DDBJ databases">
        <authorList>
            <person name="Ploux O."/>
        </authorList>
    </citation>
    <scope>NUCLEOTIDE SEQUENCE [LARGE SCALE GENOMIC DNA]</scope>
    <source>
        <strain evidence="2 3">R-45378</strain>
    </source>
</reference>
<protein>
    <recommendedName>
        <fullName evidence="4">FlgD Ig-like domain-containing protein</fullName>
    </recommendedName>
</protein>
<dbReference type="Proteomes" id="UP000077857">
    <property type="component" value="Unassembled WGS sequence"/>
</dbReference>
<gene>
    <name evidence="2" type="ORF">A1507_03095</name>
</gene>
<proteinExistence type="predicted"/>
<dbReference type="RefSeq" id="WP_064042027.1">
    <property type="nucleotide sequence ID" value="NZ_LUUJ01000110.1"/>
</dbReference>
<dbReference type="EMBL" id="LUUJ01000110">
    <property type="protein sequence ID" value="OAI12477.1"/>
    <property type="molecule type" value="Genomic_DNA"/>
</dbReference>